<comment type="caution">
    <text evidence="1">The sequence shown here is derived from an EMBL/GenBank/DDBJ whole genome shotgun (WGS) entry which is preliminary data.</text>
</comment>
<name>A0ABR4JR37_9EURO</name>
<dbReference type="RefSeq" id="XP_070894880.1">
    <property type="nucleotide sequence ID" value="XM_071041403.1"/>
</dbReference>
<dbReference type="Proteomes" id="UP001610444">
    <property type="component" value="Unassembled WGS sequence"/>
</dbReference>
<keyword evidence="2" id="KW-1185">Reference proteome</keyword>
<evidence type="ECO:0000313" key="1">
    <source>
        <dbReference type="EMBL" id="KAL2842069.1"/>
    </source>
</evidence>
<sequence length="124" mass="13036">MAACPYAAATPSGAKLPNAGLFTATFPVPSSLRARPTFPRIAAMHSGVCPCALTRSGSTPGAASRRSTISAYPLLHAQCRGPSSTSARVLGSPPAARDFFAGIVWPCREAQRRTELWFSTTSRL</sequence>
<accession>A0ABR4JR37</accession>
<organism evidence="1 2">
    <name type="scientific">Aspergillus pseudodeflectus</name>
    <dbReference type="NCBI Taxonomy" id="176178"/>
    <lineage>
        <taxon>Eukaryota</taxon>
        <taxon>Fungi</taxon>
        <taxon>Dikarya</taxon>
        <taxon>Ascomycota</taxon>
        <taxon>Pezizomycotina</taxon>
        <taxon>Eurotiomycetes</taxon>
        <taxon>Eurotiomycetidae</taxon>
        <taxon>Eurotiales</taxon>
        <taxon>Aspergillaceae</taxon>
        <taxon>Aspergillus</taxon>
        <taxon>Aspergillus subgen. Nidulantes</taxon>
    </lineage>
</organism>
<evidence type="ECO:0000313" key="2">
    <source>
        <dbReference type="Proteomes" id="UP001610444"/>
    </source>
</evidence>
<dbReference type="EMBL" id="JBFXLR010000053">
    <property type="protein sequence ID" value="KAL2842069.1"/>
    <property type="molecule type" value="Genomic_DNA"/>
</dbReference>
<reference evidence="1 2" key="1">
    <citation type="submission" date="2024-07" db="EMBL/GenBank/DDBJ databases">
        <title>Section-level genome sequencing and comparative genomics of Aspergillus sections Usti and Cavernicolus.</title>
        <authorList>
            <consortium name="Lawrence Berkeley National Laboratory"/>
            <person name="Nybo J.L."/>
            <person name="Vesth T.C."/>
            <person name="Theobald S."/>
            <person name="Frisvad J.C."/>
            <person name="Larsen T.O."/>
            <person name="Kjaerboelling I."/>
            <person name="Rothschild-Mancinelli K."/>
            <person name="Lyhne E.K."/>
            <person name="Kogle M.E."/>
            <person name="Barry K."/>
            <person name="Clum A."/>
            <person name="Na H."/>
            <person name="Ledsgaard L."/>
            <person name="Lin J."/>
            <person name="Lipzen A."/>
            <person name="Kuo A."/>
            <person name="Riley R."/>
            <person name="Mondo S."/>
            <person name="LaButti K."/>
            <person name="Haridas S."/>
            <person name="Pangalinan J."/>
            <person name="Salamov A.A."/>
            <person name="Simmons B.A."/>
            <person name="Magnuson J.K."/>
            <person name="Chen J."/>
            <person name="Drula E."/>
            <person name="Henrissat B."/>
            <person name="Wiebenga A."/>
            <person name="Lubbers R.J."/>
            <person name="Gomes A.C."/>
            <person name="Macurrencykelacurrency M.R."/>
            <person name="Stajich J."/>
            <person name="Grigoriev I.V."/>
            <person name="Mortensen U.H."/>
            <person name="De vries R.P."/>
            <person name="Baker S.E."/>
            <person name="Andersen M.R."/>
        </authorList>
    </citation>
    <scope>NUCLEOTIDE SEQUENCE [LARGE SCALE GENOMIC DNA]</scope>
    <source>
        <strain evidence="1 2">CBS 756.74</strain>
    </source>
</reference>
<dbReference type="GeneID" id="98156567"/>
<protein>
    <submittedName>
        <fullName evidence="1">Uncharacterized protein</fullName>
    </submittedName>
</protein>
<gene>
    <name evidence="1" type="ORF">BJX68DRAFT_244909</name>
</gene>
<proteinExistence type="predicted"/>